<dbReference type="GO" id="GO:0006974">
    <property type="term" value="P:DNA damage response"/>
    <property type="evidence" value="ECO:0007669"/>
    <property type="project" value="TreeGrafter"/>
</dbReference>
<dbReference type="AlphaFoldDB" id="A0A3B0CID0"/>
<dbReference type="Proteomes" id="UP000282311">
    <property type="component" value="Unassembled WGS sequence"/>
</dbReference>
<dbReference type="InterPro" id="IPR007497">
    <property type="entry name" value="SIMPL/DUF541"/>
</dbReference>
<dbReference type="Gene3D" id="3.30.110.170">
    <property type="entry name" value="Protein of unknown function (DUF541), domain 1"/>
    <property type="match status" value="1"/>
</dbReference>
<evidence type="ECO:0000313" key="3">
    <source>
        <dbReference type="Proteomes" id="UP000282311"/>
    </source>
</evidence>
<organism evidence="2 3">
    <name type="scientific">Paenibacillus ginsengarvi</name>
    <dbReference type="NCBI Taxonomy" id="400777"/>
    <lineage>
        <taxon>Bacteria</taxon>
        <taxon>Bacillati</taxon>
        <taxon>Bacillota</taxon>
        <taxon>Bacilli</taxon>
        <taxon>Bacillales</taxon>
        <taxon>Paenibacillaceae</taxon>
        <taxon>Paenibacillus</taxon>
    </lineage>
</organism>
<keyword evidence="3" id="KW-1185">Reference proteome</keyword>
<dbReference type="InterPro" id="IPR052022">
    <property type="entry name" value="26kDa_periplasmic_antigen"/>
</dbReference>
<comment type="caution">
    <text evidence="2">The sequence shown here is derived from an EMBL/GenBank/DDBJ whole genome shotgun (WGS) entry which is preliminary data.</text>
</comment>
<gene>
    <name evidence="2" type="ORF">D7M11_15730</name>
</gene>
<feature type="compositionally biased region" description="Pro residues" evidence="1">
    <location>
        <begin position="7"/>
        <end position="18"/>
    </location>
</feature>
<dbReference type="Gene3D" id="3.30.70.2970">
    <property type="entry name" value="Protein of unknown function (DUF541), domain 2"/>
    <property type="match status" value="1"/>
</dbReference>
<dbReference type="EMBL" id="RBAH01000010">
    <property type="protein sequence ID" value="RKN84079.1"/>
    <property type="molecule type" value="Genomic_DNA"/>
</dbReference>
<dbReference type="Pfam" id="PF04402">
    <property type="entry name" value="SIMPL"/>
    <property type="match status" value="1"/>
</dbReference>
<accession>A0A3B0CID0</accession>
<evidence type="ECO:0000313" key="2">
    <source>
        <dbReference type="EMBL" id="RKN84079.1"/>
    </source>
</evidence>
<dbReference type="PANTHER" id="PTHR34387:SF1">
    <property type="entry name" value="PERIPLASMIC IMMUNOGENIC PROTEIN"/>
    <property type="match status" value="1"/>
</dbReference>
<feature type="region of interest" description="Disordered" evidence="1">
    <location>
        <begin position="1"/>
        <end position="21"/>
    </location>
</feature>
<reference evidence="2 3" key="1">
    <citation type="journal article" date="2007" name="Int. J. Syst. Evol. Microbiol.">
        <title>Paenibacillus ginsengarvi sp. nov., isolated from soil from ginseng cultivation.</title>
        <authorList>
            <person name="Yoon M.H."/>
            <person name="Ten L.N."/>
            <person name="Im W.T."/>
        </authorList>
    </citation>
    <scope>NUCLEOTIDE SEQUENCE [LARGE SCALE GENOMIC DNA]</scope>
    <source>
        <strain evidence="2 3">KCTC 13059</strain>
    </source>
</reference>
<dbReference type="PANTHER" id="PTHR34387">
    <property type="entry name" value="SLR1258 PROTEIN"/>
    <property type="match status" value="1"/>
</dbReference>
<sequence length="225" mass="24323">MYRKPWSPTPPIPSPSIPTSPNTIEVTGEGTISAAPDKAIIVLGAVTENVSLTAAQNENARTVTNIVEALLRLSIPKEHIQTTQYSIDIQYNYEDGKQTFRGYKVTHMLQVTVDKIDKTGLVVDTAVKSGANTVSSIQFTLANPEIAYSHALSLAIQNGQFKANTIASTLGVTLHPIPTLVQEMSRTKEPAPYPVAAMYAQMEVTPIQPGELQISALIRAAFTFS</sequence>
<evidence type="ECO:0000256" key="1">
    <source>
        <dbReference type="SAM" id="MobiDB-lite"/>
    </source>
</evidence>
<name>A0A3B0CID0_9BACL</name>
<dbReference type="RefSeq" id="WP_120748243.1">
    <property type="nucleotide sequence ID" value="NZ_RBAH01000010.1"/>
</dbReference>
<protein>
    <submittedName>
        <fullName evidence="2">DUF541 domain-containing protein</fullName>
    </submittedName>
</protein>
<proteinExistence type="predicted"/>
<dbReference type="OrthoDB" id="9785192at2"/>